<accession>A0A0K1H0J6</accession>
<protein>
    <submittedName>
        <fullName evidence="2">Phage protein</fullName>
    </submittedName>
</protein>
<dbReference type="Pfam" id="PF09979">
    <property type="entry name" value="DUF2213"/>
    <property type="match status" value="1"/>
</dbReference>
<dbReference type="InterPro" id="IPR016913">
    <property type="entry name" value="UCP029215"/>
</dbReference>
<geneLocation type="plasmid" evidence="2">
    <name>pTP33</name>
</geneLocation>
<reference evidence="2" key="1">
    <citation type="submission" date="2015-06" db="EMBL/GenBank/DDBJ databases">
        <title>Complete cryptic plasmid (pTP33) assembly of Yersinia pestis biovar Medievalis strain I-2638.</title>
        <authorList>
            <person name="Afanas'ev M.V."/>
            <person name="Tokmakova E.G."/>
            <person name="Polovinkina V.S."/>
            <person name="Sidorova E.A."/>
            <person name="Sinkov V.V."/>
            <person name="Balakhonov S.V."/>
        </authorList>
    </citation>
    <scope>NUCLEOTIDE SEQUENCE</scope>
    <source>
        <strain evidence="2">I-2638</strain>
        <plasmid evidence="2">pTP33</plasmid>
    </source>
</reference>
<dbReference type="EMBL" id="KT020860">
    <property type="protein sequence ID" value="AKT73155.1"/>
    <property type="molecule type" value="Genomic_DNA"/>
</dbReference>
<sequence>MKWRTTPAGYVITSAKITRAGPVEYYGHELGLMGGEANKKFSINRTLDELTKPETLASFEGQTLTLTHPDSGKVTAEQWKDKAIGHIQNVRAEDDYLVCDAYIKDAAAIEVLRSSGVRELSCGYDPAVLVERNGQIYQVDIRGNHVAVVAKGRVGADCRLNDKKGKKMKKFTLKDVITLLKGKRVNDADGEPLTEEELIGMIAALEATLADLEGNADEETLKKVQEVTDQLAELKTQLEAVKNGTASAPNDAEGDAPPQNADDKDLRITALEKENADLKQQVADLQDELAKLKGEQETSTVLNDAKSRFPKVDVTKARSAREVRERVLTHSGAFNDAAVKAMTDAEVRAAYAAAQALNKPRSNLGNMLLSDAAPKKAVNLTHKFGGK</sequence>
<keyword evidence="2" id="KW-0614">Plasmid</keyword>
<dbReference type="AlphaFoldDB" id="A0A0K1H0J6"/>
<dbReference type="PIRSF" id="PIRSF029215">
    <property type="entry name" value="UCP029215"/>
    <property type="match status" value="1"/>
</dbReference>
<organism evidence="2">
    <name type="scientific">Yersinia pestis</name>
    <dbReference type="NCBI Taxonomy" id="632"/>
    <lineage>
        <taxon>Bacteria</taxon>
        <taxon>Pseudomonadati</taxon>
        <taxon>Pseudomonadota</taxon>
        <taxon>Gammaproteobacteria</taxon>
        <taxon>Enterobacterales</taxon>
        <taxon>Yersiniaceae</taxon>
        <taxon>Yersinia</taxon>
    </lineage>
</organism>
<accession>A0A5P8YN70</accession>
<feature type="coiled-coil region" evidence="1">
    <location>
        <begin position="195"/>
        <end position="295"/>
    </location>
</feature>
<dbReference type="RefSeq" id="WP_016257336.1">
    <property type="nucleotide sequence ID" value="NZ_CP045152.1"/>
</dbReference>
<evidence type="ECO:0000313" key="2">
    <source>
        <dbReference type="EMBL" id="AKT73155.1"/>
    </source>
</evidence>
<name>A0A0K1H0J6_YERPE</name>
<keyword evidence="1" id="KW-0175">Coiled coil</keyword>
<evidence type="ECO:0000256" key="1">
    <source>
        <dbReference type="SAM" id="Coils"/>
    </source>
</evidence>
<proteinExistence type="predicted"/>